<comment type="caution">
    <text evidence="2">The sequence shown here is derived from an EMBL/GenBank/DDBJ whole genome shotgun (WGS) entry which is preliminary data.</text>
</comment>
<dbReference type="Proteomes" id="UP000614601">
    <property type="component" value="Unassembled WGS sequence"/>
</dbReference>
<sequence length="78" mass="9199">MDNSTVISRAKNLKMSSSTEMDEYAPLRLAMLILGVLFGLMFYLFYKFLWRPRRPRVSNYQRLNSDDMWSASLLESPQ</sequence>
<keyword evidence="1" id="KW-0472">Membrane</keyword>
<name>A0A811JUJ7_9BILA</name>
<reference evidence="2" key="1">
    <citation type="submission" date="2020-09" db="EMBL/GenBank/DDBJ databases">
        <authorList>
            <person name="Kikuchi T."/>
        </authorList>
    </citation>
    <scope>NUCLEOTIDE SEQUENCE</scope>
    <source>
        <strain evidence="2">SH1</strain>
    </source>
</reference>
<dbReference type="EMBL" id="CAJFDH010000001">
    <property type="protein sequence ID" value="CAD5206984.1"/>
    <property type="molecule type" value="Genomic_DNA"/>
</dbReference>
<dbReference type="EMBL" id="CAJFCW020000001">
    <property type="protein sequence ID" value="CAG9083912.1"/>
    <property type="molecule type" value="Genomic_DNA"/>
</dbReference>
<accession>A0A811JUJ7</accession>
<feature type="transmembrane region" description="Helical" evidence="1">
    <location>
        <begin position="25"/>
        <end position="46"/>
    </location>
</feature>
<evidence type="ECO:0000313" key="3">
    <source>
        <dbReference type="Proteomes" id="UP000614601"/>
    </source>
</evidence>
<evidence type="ECO:0000256" key="1">
    <source>
        <dbReference type="SAM" id="Phobius"/>
    </source>
</evidence>
<dbReference type="AlphaFoldDB" id="A0A811JUJ7"/>
<keyword evidence="1" id="KW-0812">Transmembrane</keyword>
<dbReference type="Proteomes" id="UP000783686">
    <property type="component" value="Unassembled WGS sequence"/>
</dbReference>
<keyword evidence="1" id="KW-1133">Transmembrane helix</keyword>
<gene>
    <name evidence="2" type="ORF">BOKJ2_LOCUS1668</name>
</gene>
<proteinExistence type="predicted"/>
<evidence type="ECO:0000313" key="2">
    <source>
        <dbReference type="EMBL" id="CAD5206984.1"/>
    </source>
</evidence>
<organism evidence="2 3">
    <name type="scientific">Bursaphelenchus okinawaensis</name>
    <dbReference type="NCBI Taxonomy" id="465554"/>
    <lineage>
        <taxon>Eukaryota</taxon>
        <taxon>Metazoa</taxon>
        <taxon>Ecdysozoa</taxon>
        <taxon>Nematoda</taxon>
        <taxon>Chromadorea</taxon>
        <taxon>Rhabditida</taxon>
        <taxon>Tylenchina</taxon>
        <taxon>Tylenchomorpha</taxon>
        <taxon>Aphelenchoidea</taxon>
        <taxon>Aphelenchoididae</taxon>
        <taxon>Bursaphelenchus</taxon>
    </lineage>
</organism>
<protein>
    <submittedName>
        <fullName evidence="2">Uncharacterized protein</fullName>
    </submittedName>
</protein>
<keyword evidence="3" id="KW-1185">Reference proteome</keyword>